<evidence type="ECO:0000313" key="3">
    <source>
        <dbReference type="Proteomes" id="UP001501005"/>
    </source>
</evidence>
<feature type="region of interest" description="Disordered" evidence="1">
    <location>
        <begin position="1"/>
        <end position="25"/>
    </location>
</feature>
<protein>
    <submittedName>
        <fullName evidence="2">Uncharacterized protein</fullName>
    </submittedName>
</protein>
<name>A0ABP3Z302_9ACTN</name>
<sequence length="240" mass="26593">MTALPLFCSQPPGPKEMPSAVPSTSEPRLIPYITQRKGEEAAPDNLMICLHVSGPRLYYRDEDPRDRPVRDVLWARCGFNPADRHGMPTGEPQWKLMHPYRQMMTMRTLRCQVCAGPARTPLGFIFLAGPKDEDPTQSTICTNQPPVCPKHARAAAALCPHLEKNPLVLLARSAPLHGVHGVVYGLNTDNEVHVVAQPDYPLPFGHPDIPTLLASQLIRRLSSFQAMNLDELQRELSAAA</sequence>
<evidence type="ECO:0000313" key="2">
    <source>
        <dbReference type="EMBL" id="GAA0914212.1"/>
    </source>
</evidence>
<reference evidence="3" key="1">
    <citation type="journal article" date="2019" name="Int. J. Syst. Evol. Microbiol.">
        <title>The Global Catalogue of Microorganisms (GCM) 10K type strain sequencing project: providing services to taxonomists for standard genome sequencing and annotation.</title>
        <authorList>
            <consortium name="The Broad Institute Genomics Platform"/>
            <consortium name="The Broad Institute Genome Sequencing Center for Infectious Disease"/>
            <person name="Wu L."/>
            <person name="Ma J."/>
        </authorList>
    </citation>
    <scope>NUCLEOTIDE SEQUENCE [LARGE SCALE GENOMIC DNA]</scope>
    <source>
        <strain evidence="3">JCM 10673</strain>
    </source>
</reference>
<keyword evidence="3" id="KW-1185">Reference proteome</keyword>
<evidence type="ECO:0000256" key="1">
    <source>
        <dbReference type="SAM" id="MobiDB-lite"/>
    </source>
</evidence>
<dbReference type="Proteomes" id="UP001501005">
    <property type="component" value="Unassembled WGS sequence"/>
</dbReference>
<organism evidence="2 3">
    <name type="scientific">Streptomyces thermoalcalitolerans</name>
    <dbReference type="NCBI Taxonomy" id="65605"/>
    <lineage>
        <taxon>Bacteria</taxon>
        <taxon>Bacillati</taxon>
        <taxon>Actinomycetota</taxon>
        <taxon>Actinomycetes</taxon>
        <taxon>Kitasatosporales</taxon>
        <taxon>Streptomycetaceae</taxon>
        <taxon>Streptomyces</taxon>
    </lineage>
</organism>
<dbReference type="EMBL" id="BAAAHG010000019">
    <property type="protein sequence ID" value="GAA0914212.1"/>
    <property type="molecule type" value="Genomic_DNA"/>
</dbReference>
<gene>
    <name evidence="2" type="ORF">GCM10009549_28450</name>
</gene>
<accession>A0ABP3Z302</accession>
<comment type="caution">
    <text evidence="2">The sequence shown here is derived from an EMBL/GenBank/DDBJ whole genome shotgun (WGS) entry which is preliminary data.</text>
</comment>
<proteinExistence type="predicted"/>